<keyword evidence="2" id="KW-1185">Reference proteome</keyword>
<gene>
    <name evidence="1" type="ORF">CU098_010099</name>
</gene>
<dbReference type="AlphaFoldDB" id="A0A367JQM1"/>
<dbReference type="EMBL" id="PJQM01002871">
    <property type="protein sequence ID" value="RCH92243.1"/>
    <property type="molecule type" value="Genomic_DNA"/>
</dbReference>
<reference evidence="1 2" key="1">
    <citation type="journal article" date="2018" name="G3 (Bethesda)">
        <title>Phylogenetic and Phylogenomic Definition of Rhizopus Species.</title>
        <authorList>
            <person name="Gryganskyi A.P."/>
            <person name="Golan J."/>
            <person name="Dolatabadi S."/>
            <person name="Mondo S."/>
            <person name="Robb S."/>
            <person name="Idnurm A."/>
            <person name="Muszewska A."/>
            <person name="Steczkiewicz K."/>
            <person name="Masonjones S."/>
            <person name="Liao H.L."/>
            <person name="Gajdeczka M.T."/>
            <person name="Anike F."/>
            <person name="Vuek A."/>
            <person name="Anishchenko I.M."/>
            <person name="Voigt K."/>
            <person name="de Hoog G.S."/>
            <person name="Smith M.E."/>
            <person name="Heitman J."/>
            <person name="Vilgalys R."/>
            <person name="Stajich J.E."/>
        </authorList>
    </citation>
    <scope>NUCLEOTIDE SEQUENCE [LARGE SCALE GENOMIC DNA]</scope>
    <source>
        <strain evidence="1 2">LSU 92-RS-03</strain>
    </source>
</reference>
<proteinExistence type="predicted"/>
<dbReference type="STRING" id="4846.A0A367JQM1"/>
<evidence type="ECO:0000313" key="2">
    <source>
        <dbReference type="Proteomes" id="UP000253551"/>
    </source>
</evidence>
<name>A0A367JQM1_RHIST</name>
<evidence type="ECO:0000313" key="1">
    <source>
        <dbReference type="EMBL" id="RCH92243.1"/>
    </source>
</evidence>
<dbReference type="Proteomes" id="UP000253551">
    <property type="component" value="Unassembled WGS sequence"/>
</dbReference>
<organism evidence="1 2">
    <name type="scientific">Rhizopus stolonifer</name>
    <name type="common">Rhizopus nigricans</name>
    <dbReference type="NCBI Taxonomy" id="4846"/>
    <lineage>
        <taxon>Eukaryota</taxon>
        <taxon>Fungi</taxon>
        <taxon>Fungi incertae sedis</taxon>
        <taxon>Mucoromycota</taxon>
        <taxon>Mucoromycotina</taxon>
        <taxon>Mucoromycetes</taxon>
        <taxon>Mucorales</taxon>
        <taxon>Mucorineae</taxon>
        <taxon>Rhizopodaceae</taxon>
        <taxon>Rhizopus</taxon>
    </lineage>
</organism>
<sequence length="381" mass="44518">MTENDQEKELLYRSRSSNPLCMSYESKEFIDFGSRKSKISFLDITVYEPKKNKLDKEYTVSELMENETKLMDAVFYQYVKNKKEFVFKSKLSEKDDADILEASPEEIGESLFRIFYYLTHDGKIPKKENNPEFLLDIFGEDHSSQKYNNLIASFDINRMNINWIKRIEFRGLFFEVKRRLSLGVMGHGILDAFRLFEPKDVENSSHFESYLVVLEFASKGPSWDIFPLTGDKSKLKRFKDIKVALISLIFNIYTEAQINKMKELDLLSKHVSAPIVSTPAVSTTPVQAVTYGAWTSQPSPTVKTSQLAVTKIHPGIFDEFNDFIFYDDTMIRKPFENVYDWEKYPFTYFDYFNDPDALTPRMGHVILHCYKLVDFKTCTRC</sequence>
<accession>A0A367JQM1</accession>
<protein>
    <submittedName>
        <fullName evidence="1">Uncharacterized protein</fullName>
    </submittedName>
</protein>
<comment type="caution">
    <text evidence="1">The sequence shown here is derived from an EMBL/GenBank/DDBJ whole genome shotgun (WGS) entry which is preliminary data.</text>
</comment>